<keyword evidence="3" id="KW-1185">Reference proteome</keyword>
<evidence type="ECO:0000256" key="1">
    <source>
        <dbReference type="SAM" id="MobiDB-lite"/>
    </source>
</evidence>
<name>A0A0P1BNJ6_9BASI</name>
<dbReference type="AlphaFoldDB" id="A0A0P1BNJ6"/>
<sequence length="61" mass="6856">MEGEPLRRASVDADEPSQMLSMATPPATRMPWWVTASTSPSPLSRFLGFHYHAHHTTLTDF</sequence>
<evidence type="ECO:0000313" key="3">
    <source>
        <dbReference type="Proteomes" id="UP000054845"/>
    </source>
</evidence>
<feature type="compositionally biased region" description="Basic and acidic residues" evidence="1">
    <location>
        <begin position="1"/>
        <end position="11"/>
    </location>
</feature>
<accession>A0A0P1BNJ6</accession>
<dbReference type="EMBL" id="CCYA01000265">
    <property type="protein sequence ID" value="CEH17932.1"/>
    <property type="molecule type" value="Genomic_DNA"/>
</dbReference>
<organism evidence="2 3">
    <name type="scientific">Ceraceosorus bombacis</name>
    <dbReference type="NCBI Taxonomy" id="401625"/>
    <lineage>
        <taxon>Eukaryota</taxon>
        <taxon>Fungi</taxon>
        <taxon>Dikarya</taxon>
        <taxon>Basidiomycota</taxon>
        <taxon>Ustilaginomycotina</taxon>
        <taxon>Exobasidiomycetes</taxon>
        <taxon>Ceraceosorales</taxon>
        <taxon>Ceraceosoraceae</taxon>
        <taxon>Ceraceosorus</taxon>
    </lineage>
</organism>
<protein>
    <submittedName>
        <fullName evidence="2">Uncharacterized protein</fullName>
    </submittedName>
</protein>
<evidence type="ECO:0000313" key="2">
    <source>
        <dbReference type="EMBL" id="CEH17932.1"/>
    </source>
</evidence>
<dbReference type="Proteomes" id="UP000054845">
    <property type="component" value="Unassembled WGS sequence"/>
</dbReference>
<proteinExistence type="predicted"/>
<reference evidence="2 3" key="1">
    <citation type="submission" date="2014-09" db="EMBL/GenBank/DDBJ databases">
        <authorList>
            <person name="Magalhaes I.L.F."/>
            <person name="Oliveira U."/>
            <person name="Santos F.R."/>
            <person name="Vidigal T.H.D.A."/>
            <person name="Brescovit A.D."/>
            <person name="Santos A.J."/>
        </authorList>
    </citation>
    <scope>NUCLEOTIDE SEQUENCE [LARGE SCALE GENOMIC DNA]</scope>
</reference>
<feature type="region of interest" description="Disordered" evidence="1">
    <location>
        <begin position="1"/>
        <end position="23"/>
    </location>
</feature>